<organism evidence="1 2">
    <name type="scientific">Colletotrichum cuscutae</name>
    <dbReference type="NCBI Taxonomy" id="1209917"/>
    <lineage>
        <taxon>Eukaryota</taxon>
        <taxon>Fungi</taxon>
        <taxon>Dikarya</taxon>
        <taxon>Ascomycota</taxon>
        <taxon>Pezizomycotina</taxon>
        <taxon>Sordariomycetes</taxon>
        <taxon>Hypocreomycetidae</taxon>
        <taxon>Glomerellales</taxon>
        <taxon>Glomerellaceae</taxon>
        <taxon>Colletotrichum</taxon>
        <taxon>Colletotrichum acutatum species complex</taxon>
    </lineage>
</organism>
<proteinExistence type="predicted"/>
<accession>A0AAI9XYJ1</accession>
<reference evidence="1" key="1">
    <citation type="submission" date="2016-11" db="EMBL/GenBank/DDBJ databases">
        <title>The genome sequence of Colletotrichum cuscutae.</title>
        <authorList>
            <person name="Baroncelli R."/>
        </authorList>
    </citation>
    <scope>NUCLEOTIDE SEQUENCE</scope>
    <source>
        <strain evidence="1">IMI 304802</strain>
    </source>
</reference>
<keyword evidence="2" id="KW-1185">Reference proteome</keyword>
<name>A0AAI9XYJ1_9PEZI</name>
<comment type="caution">
    <text evidence="1">The sequence shown here is derived from an EMBL/GenBank/DDBJ whole genome shotgun (WGS) entry which is preliminary data.</text>
</comment>
<evidence type="ECO:0000313" key="1">
    <source>
        <dbReference type="EMBL" id="KAK1465532.1"/>
    </source>
</evidence>
<dbReference type="EMBL" id="MPDP01000262">
    <property type="protein sequence ID" value="KAK1465532.1"/>
    <property type="molecule type" value="Genomic_DNA"/>
</dbReference>
<protein>
    <submittedName>
        <fullName evidence="1">Uncharacterized protein</fullName>
    </submittedName>
</protein>
<evidence type="ECO:0000313" key="2">
    <source>
        <dbReference type="Proteomes" id="UP001239213"/>
    </source>
</evidence>
<dbReference type="Proteomes" id="UP001239213">
    <property type="component" value="Unassembled WGS sequence"/>
</dbReference>
<gene>
    <name evidence="1" type="ORF">CCUS01_07650</name>
</gene>
<sequence length="135" mass="15327">MADIADGDAGSSVVQCNFDVGQVWDVKKMIHDHRSWPLEKWKAEWPTHEPALWETVPPLPEWMALLEKNILGYDEKAKNSGRGAANSPLLFTHMLESIVFLLGSHMLLYALGPASLRDTSQSTELFRLYEVRRGY</sequence>
<dbReference type="AlphaFoldDB" id="A0AAI9XYJ1"/>